<dbReference type="Gene3D" id="3.40.50.300">
    <property type="entry name" value="P-loop containing nucleotide triphosphate hydrolases"/>
    <property type="match status" value="1"/>
</dbReference>
<sequence>MAVIELKNLTKKYNEVYAVDHLNIEVPQGHIYAFLGSNGAGKTTTIKMMTGQLNPSEGEVLFLGRNIWQDREARRIAGYAPDVPLLHEGLTAREMVRFVGALYDSDEDLNKRVDTLLEHFELADKADQLIKEYSLGMKRKVSIACALIHRPKILLLDEVTNGLDPKATREVKNYIRHFAKEEGGTVFITTHILDIVEELADTISILHKGKIKVTGSMEELRHVAGNEEGRLEDIFLSAIE</sequence>
<dbReference type="CDD" id="cd03230">
    <property type="entry name" value="ABC_DR_subfamily_A"/>
    <property type="match status" value="1"/>
</dbReference>
<evidence type="ECO:0000259" key="4">
    <source>
        <dbReference type="PROSITE" id="PS50893"/>
    </source>
</evidence>
<evidence type="ECO:0000313" key="5">
    <source>
        <dbReference type="EMBL" id="AIG25293.1"/>
    </source>
</evidence>
<dbReference type="SMART" id="SM00382">
    <property type="entry name" value="AAA"/>
    <property type="match status" value="1"/>
</dbReference>
<dbReference type="SUPFAM" id="SSF52540">
    <property type="entry name" value="P-loop containing nucleoside triphosphate hydrolases"/>
    <property type="match status" value="1"/>
</dbReference>
<dbReference type="InterPro" id="IPR017871">
    <property type="entry name" value="ABC_transporter-like_CS"/>
</dbReference>
<dbReference type="Pfam" id="PF00005">
    <property type="entry name" value="ABC_tran"/>
    <property type="match status" value="1"/>
</dbReference>
<evidence type="ECO:0000256" key="2">
    <source>
        <dbReference type="ARBA" id="ARBA00022741"/>
    </source>
</evidence>
<keyword evidence="1" id="KW-0813">Transport</keyword>
<dbReference type="PANTHER" id="PTHR42939">
    <property type="entry name" value="ABC TRANSPORTER ATP-BINDING PROTEIN ALBC-RELATED"/>
    <property type="match status" value="1"/>
</dbReference>
<evidence type="ECO:0000256" key="3">
    <source>
        <dbReference type="ARBA" id="ARBA00022840"/>
    </source>
</evidence>
<dbReference type="EMBL" id="CP007806">
    <property type="protein sequence ID" value="AIG25293.1"/>
    <property type="molecule type" value="Genomic_DNA"/>
</dbReference>
<dbReference type="GO" id="GO:0016887">
    <property type="term" value="F:ATP hydrolysis activity"/>
    <property type="evidence" value="ECO:0007669"/>
    <property type="project" value="InterPro"/>
</dbReference>
<dbReference type="InterPro" id="IPR003593">
    <property type="entry name" value="AAA+_ATPase"/>
</dbReference>
<dbReference type="InterPro" id="IPR003439">
    <property type="entry name" value="ABC_transporter-like_ATP-bd"/>
</dbReference>
<accession>A0A075R264</accession>
<dbReference type="KEGG" id="blr:BRLA_c009520"/>
<dbReference type="RefSeq" id="WP_003335199.1">
    <property type="nucleotide sequence ID" value="NZ_CP007806.1"/>
</dbReference>
<protein>
    <submittedName>
        <fullName evidence="5">ABC-type multidrug transport system, ATPase</fullName>
    </submittedName>
</protein>
<evidence type="ECO:0000256" key="1">
    <source>
        <dbReference type="ARBA" id="ARBA00022448"/>
    </source>
</evidence>
<dbReference type="PANTHER" id="PTHR42939:SF1">
    <property type="entry name" value="ABC TRANSPORTER ATP-BINDING PROTEIN ALBC-RELATED"/>
    <property type="match status" value="1"/>
</dbReference>
<name>A0A075R264_BRELA</name>
<dbReference type="HOGENOM" id="CLU_000604_1_2_9"/>
<dbReference type="Proteomes" id="UP000005850">
    <property type="component" value="Chromosome"/>
</dbReference>
<feature type="domain" description="ABC transporter" evidence="4">
    <location>
        <begin position="4"/>
        <end position="233"/>
    </location>
</feature>
<keyword evidence="2" id="KW-0547">Nucleotide-binding</keyword>
<organism evidence="5 6">
    <name type="scientific">Brevibacillus laterosporus LMG 15441</name>
    <dbReference type="NCBI Taxonomy" id="1042163"/>
    <lineage>
        <taxon>Bacteria</taxon>
        <taxon>Bacillati</taxon>
        <taxon>Bacillota</taxon>
        <taxon>Bacilli</taxon>
        <taxon>Bacillales</taxon>
        <taxon>Paenibacillaceae</taxon>
        <taxon>Brevibacillus</taxon>
    </lineage>
</organism>
<reference evidence="5 6" key="1">
    <citation type="journal article" date="2011" name="J. Bacteriol.">
        <title>Genome sequence of Brevibacillus laterosporus LMG 15441, a pathogen of invertebrates.</title>
        <authorList>
            <person name="Djukic M."/>
            <person name="Poehlein A."/>
            <person name="Thurmer A."/>
            <person name="Daniel R."/>
        </authorList>
    </citation>
    <scope>NUCLEOTIDE SEQUENCE [LARGE SCALE GENOMIC DNA]</scope>
    <source>
        <strain evidence="5 6">LMG 15441</strain>
    </source>
</reference>
<dbReference type="PROSITE" id="PS50893">
    <property type="entry name" value="ABC_TRANSPORTER_2"/>
    <property type="match status" value="1"/>
</dbReference>
<dbReference type="InterPro" id="IPR027417">
    <property type="entry name" value="P-loop_NTPase"/>
</dbReference>
<dbReference type="PROSITE" id="PS00211">
    <property type="entry name" value="ABC_TRANSPORTER_1"/>
    <property type="match status" value="1"/>
</dbReference>
<dbReference type="InterPro" id="IPR051782">
    <property type="entry name" value="ABC_Transporter_VariousFunc"/>
</dbReference>
<evidence type="ECO:0000313" key="6">
    <source>
        <dbReference type="Proteomes" id="UP000005850"/>
    </source>
</evidence>
<keyword evidence="6" id="KW-1185">Reference proteome</keyword>
<proteinExistence type="predicted"/>
<gene>
    <name evidence="5" type="ORF">BRLA_c009520</name>
</gene>
<keyword evidence="3" id="KW-0067">ATP-binding</keyword>
<dbReference type="STRING" id="1042163.BRLA_c009520"/>
<dbReference type="GO" id="GO:0005524">
    <property type="term" value="F:ATP binding"/>
    <property type="evidence" value="ECO:0007669"/>
    <property type="project" value="UniProtKB-KW"/>
</dbReference>
<dbReference type="AlphaFoldDB" id="A0A075R264"/>
<dbReference type="eggNOG" id="COG1131">
    <property type="taxonomic scope" value="Bacteria"/>
</dbReference>